<sequence>MRPASSSWLLVDYPLGNSLLHITSTLKGTHFTHMKVKGVRMQPNPLPFRFTTKRNRRFCADPKEEWVQEAMKKLDRKTTRENPVTEKKDGGTFEKLTGGQGPTTPQGSGAAAPVSGSPPASESANATAPMNESLEGFSPRATERLTGISPGPLEVSSPAPTGPDPEVEVSSSTATDPDTASRSPSVHPRGGERSNTTAESMPTETPWGLAPLPSEAGLPHEDKAPEFTPGSPAVSSSPGTSPVQSETASHSTEEQETGTSEAPKSGEGDPATSPTGPFSDWGTDRAAASPFPLSSASSKPVSDGSPSSQAKVPLRASAESQGLDMPITAIPGSPEAATRRQAFGLLAFLGFLFFLGVAMFAYQSLQGCSRKMAEEVVEGLRYMPKSCGSNSYVLVPV</sequence>
<dbReference type="Pfam" id="PF00048">
    <property type="entry name" value="IL8"/>
    <property type="match status" value="1"/>
</dbReference>
<dbReference type="FunCoup" id="A0A6I8PDT0">
    <property type="interactions" value="546"/>
</dbReference>
<keyword evidence="3" id="KW-1133">Transmembrane helix</keyword>
<dbReference type="GO" id="GO:0030335">
    <property type="term" value="P:positive regulation of cell migration"/>
    <property type="evidence" value="ECO:0000318"/>
    <property type="project" value="GO_Central"/>
</dbReference>
<keyword evidence="1" id="KW-0202">Cytokine</keyword>
<feature type="compositionally biased region" description="Low complexity" evidence="2">
    <location>
        <begin position="102"/>
        <end position="124"/>
    </location>
</feature>
<keyword evidence="3" id="KW-0812">Transmembrane</keyword>
<evidence type="ECO:0000256" key="1">
    <source>
        <dbReference type="ARBA" id="ARBA00022514"/>
    </source>
</evidence>
<dbReference type="SMART" id="SM00199">
    <property type="entry name" value="SCY"/>
    <property type="match status" value="1"/>
</dbReference>
<feature type="compositionally biased region" description="Basic and acidic residues" evidence="2">
    <location>
        <begin position="74"/>
        <end position="92"/>
    </location>
</feature>
<organism evidence="5 6">
    <name type="scientific">Ornithorhynchus anatinus</name>
    <name type="common">Duckbill platypus</name>
    <dbReference type="NCBI Taxonomy" id="9258"/>
    <lineage>
        <taxon>Eukaryota</taxon>
        <taxon>Metazoa</taxon>
        <taxon>Chordata</taxon>
        <taxon>Craniata</taxon>
        <taxon>Vertebrata</taxon>
        <taxon>Euteleostomi</taxon>
        <taxon>Mammalia</taxon>
        <taxon>Monotremata</taxon>
        <taxon>Ornithorhynchidae</taxon>
        <taxon>Ornithorhynchus</taxon>
    </lineage>
</organism>
<evidence type="ECO:0000313" key="5">
    <source>
        <dbReference type="Ensembl" id="ENSOANP00000052814.1"/>
    </source>
</evidence>
<feature type="transmembrane region" description="Helical" evidence="3">
    <location>
        <begin position="342"/>
        <end position="362"/>
    </location>
</feature>
<dbReference type="GO" id="GO:0048020">
    <property type="term" value="F:CCR chemokine receptor binding"/>
    <property type="evidence" value="ECO:0000318"/>
    <property type="project" value="GO_Central"/>
</dbReference>
<evidence type="ECO:0000256" key="2">
    <source>
        <dbReference type="SAM" id="MobiDB-lite"/>
    </source>
</evidence>
<dbReference type="GO" id="GO:0070098">
    <property type="term" value="P:chemokine-mediated signaling pathway"/>
    <property type="evidence" value="ECO:0000318"/>
    <property type="project" value="GO_Central"/>
</dbReference>
<feature type="compositionally biased region" description="Polar residues" evidence="2">
    <location>
        <begin position="193"/>
        <end position="203"/>
    </location>
</feature>
<keyword evidence="6" id="KW-1185">Reference proteome</keyword>
<feature type="domain" description="Chemokine interleukin-8-like" evidence="4">
    <location>
        <begin position="23"/>
        <end position="74"/>
    </location>
</feature>
<name>A0A6I8PDT0_ORNAN</name>
<dbReference type="PRINTS" id="PR01721">
    <property type="entry name" value="FRACTALKINE"/>
</dbReference>
<evidence type="ECO:0000259" key="4">
    <source>
        <dbReference type="SMART" id="SM00199"/>
    </source>
</evidence>
<dbReference type="GO" id="GO:0061844">
    <property type="term" value="P:antimicrobial humoral immune response mediated by antimicrobial peptide"/>
    <property type="evidence" value="ECO:0000318"/>
    <property type="project" value="GO_Central"/>
</dbReference>
<protein>
    <recommendedName>
        <fullName evidence="4">Chemokine interleukin-8-like domain-containing protein</fullName>
    </recommendedName>
</protein>
<dbReference type="InterPro" id="IPR036048">
    <property type="entry name" value="Interleukin_8-like_sf"/>
</dbReference>
<dbReference type="GeneTree" id="ENSGT00940000166300"/>
<dbReference type="Bgee" id="ENSOANG00000041694">
    <property type="expression patterns" value="Expressed in brain and 8 other cell types or tissues"/>
</dbReference>
<dbReference type="SUPFAM" id="SSF54117">
    <property type="entry name" value="Interleukin 8-like chemokines"/>
    <property type="match status" value="1"/>
</dbReference>
<evidence type="ECO:0000313" key="6">
    <source>
        <dbReference type="Proteomes" id="UP000002279"/>
    </source>
</evidence>
<evidence type="ECO:0000256" key="3">
    <source>
        <dbReference type="SAM" id="Phobius"/>
    </source>
</evidence>
<feature type="compositionally biased region" description="Low complexity" evidence="2">
    <location>
        <begin position="170"/>
        <end position="183"/>
    </location>
</feature>
<dbReference type="Gene3D" id="2.40.50.40">
    <property type="match status" value="1"/>
</dbReference>
<dbReference type="InterPro" id="IPR001811">
    <property type="entry name" value="Chemokine_IL8-like_dom"/>
</dbReference>
<feature type="region of interest" description="Disordered" evidence="2">
    <location>
        <begin position="74"/>
        <end position="329"/>
    </location>
</feature>
<feature type="compositionally biased region" description="Polar residues" evidence="2">
    <location>
        <begin position="233"/>
        <end position="250"/>
    </location>
</feature>
<reference evidence="5" key="2">
    <citation type="submission" date="2025-08" db="UniProtKB">
        <authorList>
            <consortium name="Ensembl"/>
        </authorList>
    </citation>
    <scope>IDENTIFICATION</scope>
    <source>
        <strain evidence="5">Glennie</strain>
    </source>
</reference>
<dbReference type="GO" id="GO:0008009">
    <property type="term" value="F:chemokine activity"/>
    <property type="evidence" value="ECO:0000318"/>
    <property type="project" value="GO_Central"/>
</dbReference>
<feature type="compositionally biased region" description="Low complexity" evidence="2">
    <location>
        <begin position="286"/>
        <end position="308"/>
    </location>
</feature>
<dbReference type="InParanoid" id="A0A6I8PDT0"/>
<dbReference type="GO" id="GO:0005615">
    <property type="term" value="C:extracellular space"/>
    <property type="evidence" value="ECO:0000318"/>
    <property type="project" value="GO_Central"/>
</dbReference>
<dbReference type="OMA" id="QNQESCG"/>
<dbReference type="GO" id="GO:0048245">
    <property type="term" value="P:eosinophil chemotaxis"/>
    <property type="evidence" value="ECO:0000318"/>
    <property type="project" value="GO_Central"/>
</dbReference>
<reference evidence="5 6" key="1">
    <citation type="journal article" date="2008" name="Nature">
        <title>Genome analysis of the platypus reveals unique signatures of evolution.</title>
        <authorList>
            <person name="Warren W.C."/>
            <person name="Hillier L.W."/>
            <person name="Marshall Graves J.A."/>
            <person name="Birney E."/>
            <person name="Ponting C.P."/>
            <person name="Grutzner F."/>
            <person name="Belov K."/>
            <person name="Miller W."/>
            <person name="Clarke L."/>
            <person name="Chinwalla A.T."/>
            <person name="Yang S.P."/>
            <person name="Heger A."/>
            <person name="Locke D.P."/>
            <person name="Miethke P."/>
            <person name="Waters P.D."/>
            <person name="Veyrunes F."/>
            <person name="Fulton L."/>
            <person name="Fulton B."/>
            <person name="Graves T."/>
            <person name="Wallis J."/>
            <person name="Puente X.S."/>
            <person name="Lopez-Otin C."/>
            <person name="Ordonez G.R."/>
            <person name="Eichler E.E."/>
            <person name="Chen L."/>
            <person name="Cheng Z."/>
            <person name="Deakin J.E."/>
            <person name="Alsop A."/>
            <person name="Thompson K."/>
            <person name="Kirby P."/>
            <person name="Papenfuss A.T."/>
            <person name="Wakefield M.J."/>
            <person name="Olender T."/>
            <person name="Lancet D."/>
            <person name="Huttley G.A."/>
            <person name="Smit A.F."/>
            <person name="Pask A."/>
            <person name="Temple-Smith P."/>
            <person name="Batzer M.A."/>
            <person name="Walker J.A."/>
            <person name="Konkel M.K."/>
            <person name="Harris R.S."/>
            <person name="Whittington C.M."/>
            <person name="Wong E.S."/>
            <person name="Gemmell N.J."/>
            <person name="Buschiazzo E."/>
            <person name="Vargas Jentzsch I.M."/>
            <person name="Merkel A."/>
            <person name="Schmitz J."/>
            <person name="Zemann A."/>
            <person name="Churakov G."/>
            <person name="Kriegs J.O."/>
            <person name="Brosius J."/>
            <person name="Murchison E.P."/>
            <person name="Sachidanandam R."/>
            <person name="Smith C."/>
            <person name="Hannon G.J."/>
            <person name="Tsend-Ayush E."/>
            <person name="McMillan D."/>
            <person name="Attenborough R."/>
            <person name="Rens W."/>
            <person name="Ferguson-Smith M."/>
            <person name="Lefevre C.M."/>
            <person name="Sharp J.A."/>
            <person name="Nicholas K.R."/>
            <person name="Ray D.A."/>
            <person name="Kube M."/>
            <person name="Reinhardt R."/>
            <person name="Pringle T.H."/>
            <person name="Taylor J."/>
            <person name="Jones R.C."/>
            <person name="Nixon B."/>
            <person name="Dacheux J.L."/>
            <person name="Niwa H."/>
            <person name="Sekita Y."/>
            <person name="Huang X."/>
            <person name="Stark A."/>
            <person name="Kheradpour P."/>
            <person name="Kellis M."/>
            <person name="Flicek P."/>
            <person name="Chen Y."/>
            <person name="Webber C."/>
            <person name="Hardison R."/>
            <person name="Nelson J."/>
            <person name="Hallsworth-Pepin K."/>
            <person name="Delehaunty K."/>
            <person name="Markovic C."/>
            <person name="Minx P."/>
            <person name="Feng Y."/>
            <person name="Kremitzki C."/>
            <person name="Mitreva M."/>
            <person name="Glasscock J."/>
            <person name="Wylie T."/>
            <person name="Wohldmann P."/>
            <person name="Thiru P."/>
            <person name="Nhan M.N."/>
            <person name="Pohl C.S."/>
            <person name="Smith S.M."/>
            <person name="Hou S."/>
            <person name="Nefedov M."/>
            <person name="de Jong P.J."/>
            <person name="Renfree M.B."/>
            <person name="Mardis E.R."/>
            <person name="Wilson R.K."/>
        </authorList>
    </citation>
    <scope>NUCLEOTIDE SEQUENCE [LARGE SCALE GENOMIC DNA]</scope>
    <source>
        <strain evidence="5 6">Glennie</strain>
    </source>
</reference>
<proteinExistence type="predicted"/>
<reference evidence="5" key="3">
    <citation type="submission" date="2025-09" db="UniProtKB">
        <authorList>
            <consortium name="Ensembl"/>
        </authorList>
    </citation>
    <scope>IDENTIFICATION</scope>
    <source>
        <strain evidence="5">Glennie</strain>
    </source>
</reference>
<dbReference type="Ensembl" id="ENSOANT00000062763.1">
    <property type="protein sequence ID" value="ENSOANP00000052814.1"/>
    <property type="gene ID" value="ENSOANG00000041694.1"/>
</dbReference>
<keyword evidence="3" id="KW-0472">Membrane</keyword>
<dbReference type="AlphaFoldDB" id="A0A6I8PDT0"/>
<dbReference type="Proteomes" id="UP000002279">
    <property type="component" value="Chromosome 11"/>
</dbReference>
<accession>A0A6I8PDT0</accession>
<dbReference type="GO" id="GO:0006954">
    <property type="term" value="P:inflammatory response"/>
    <property type="evidence" value="ECO:0000318"/>
    <property type="project" value="GO_Central"/>
</dbReference>